<dbReference type="AlphaFoldDB" id="A0A0C2XXN8"/>
<organism evidence="6 7">
    <name type="scientific">Hebeloma cylindrosporum</name>
    <dbReference type="NCBI Taxonomy" id="76867"/>
    <lineage>
        <taxon>Eukaryota</taxon>
        <taxon>Fungi</taxon>
        <taxon>Dikarya</taxon>
        <taxon>Basidiomycota</taxon>
        <taxon>Agaricomycotina</taxon>
        <taxon>Agaricomycetes</taxon>
        <taxon>Agaricomycetidae</taxon>
        <taxon>Agaricales</taxon>
        <taxon>Agaricineae</taxon>
        <taxon>Hymenogastraceae</taxon>
        <taxon>Hebeloma</taxon>
    </lineage>
</organism>
<feature type="transmembrane region" description="Helical" evidence="5">
    <location>
        <begin position="59"/>
        <end position="79"/>
    </location>
</feature>
<evidence type="ECO:0008006" key="8">
    <source>
        <dbReference type="Google" id="ProtNLM"/>
    </source>
</evidence>
<evidence type="ECO:0000256" key="2">
    <source>
        <dbReference type="ARBA" id="ARBA00022692"/>
    </source>
</evidence>
<feature type="transmembrane region" description="Helical" evidence="5">
    <location>
        <begin position="341"/>
        <end position="363"/>
    </location>
</feature>
<dbReference type="EMBL" id="KN831778">
    <property type="protein sequence ID" value="KIM42438.1"/>
    <property type="molecule type" value="Genomic_DNA"/>
</dbReference>
<feature type="transmembrane region" description="Helical" evidence="5">
    <location>
        <begin position="312"/>
        <end position="329"/>
    </location>
</feature>
<feature type="transmembrane region" description="Helical" evidence="5">
    <location>
        <begin position="267"/>
        <end position="292"/>
    </location>
</feature>
<feature type="transmembrane region" description="Helical" evidence="5">
    <location>
        <begin position="26"/>
        <end position="47"/>
    </location>
</feature>
<dbReference type="InterPro" id="IPR002293">
    <property type="entry name" value="AA/rel_permease1"/>
</dbReference>
<dbReference type="GO" id="GO:0016020">
    <property type="term" value="C:membrane"/>
    <property type="evidence" value="ECO:0007669"/>
    <property type="project" value="UniProtKB-SubCell"/>
</dbReference>
<proteinExistence type="predicted"/>
<dbReference type="Pfam" id="PF13520">
    <property type="entry name" value="AA_permease_2"/>
    <property type="match status" value="1"/>
</dbReference>
<keyword evidence="3 5" id="KW-1133">Transmembrane helix</keyword>
<reference evidence="7" key="2">
    <citation type="submission" date="2015-01" db="EMBL/GenBank/DDBJ databases">
        <title>Evolutionary Origins and Diversification of the Mycorrhizal Mutualists.</title>
        <authorList>
            <consortium name="DOE Joint Genome Institute"/>
            <consortium name="Mycorrhizal Genomics Consortium"/>
            <person name="Kohler A."/>
            <person name="Kuo A."/>
            <person name="Nagy L.G."/>
            <person name="Floudas D."/>
            <person name="Copeland A."/>
            <person name="Barry K.W."/>
            <person name="Cichocki N."/>
            <person name="Veneault-Fourrey C."/>
            <person name="LaButti K."/>
            <person name="Lindquist E.A."/>
            <person name="Lipzen A."/>
            <person name="Lundell T."/>
            <person name="Morin E."/>
            <person name="Murat C."/>
            <person name="Riley R."/>
            <person name="Ohm R."/>
            <person name="Sun H."/>
            <person name="Tunlid A."/>
            <person name="Henrissat B."/>
            <person name="Grigoriev I.V."/>
            <person name="Hibbett D.S."/>
            <person name="Martin F."/>
        </authorList>
    </citation>
    <scope>NUCLEOTIDE SEQUENCE [LARGE SCALE GENOMIC DNA]</scope>
    <source>
        <strain evidence="7">h7</strain>
    </source>
</reference>
<dbReference type="InterPro" id="IPR050598">
    <property type="entry name" value="AminoAcid_Transporter"/>
</dbReference>
<evidence type="ECO:0000256" key="5">
    <source>
        <dbReference type="SAM" id="Phobius"/>
    </source>
</evidence>
<feature type="transmembrane region" description="Helical" evidence="5">
    <location>
        <begin position="145"/>
        <end position="166"/>
    </location>
</feature>
<keyword evidence="4 5" id="KW-0472">Membrane</keyword>
<gene>
    <name evidence="6" type="ORF">M413DRAFT_444854</name>
</gene>
<feature type="transmembrane region" description="Helical" evidence="5">
    <location>
        <begin position="99"/>
        <end position="124"/>
    </location>
</feature>
<keyword evidence="2 5" id="KW-0812">Transmembrane</keyword>
<dbReference type="Gene3D" id="1.20.1740.10">
    <property type="entry name" value="Amino acid/polyamine transporter I"/>
    <property type="match status" value="1"/>
</dbReference>
<dbReference type="STRING" id="686832.A0A0C2XXN8"/>
<keyword evidence="7" id="KW-1185">Reference proteome</keyword>
<dbReference type="HOGENOM" id="CLU_013661_4_2_1"/>
<evidence type="ECO:0000256" key="4">
    <source>
        <dbReference type="ARBA" id="ARBA00023136"/>
    </source>
</evidence>
<comment type="subcellular location">
    <subcellularLocation>
        <location evidence="1">Membrane</location>
        <topology evidence="1">Multi-pass membrane protein</topology>
    </subcellularLocation>
</comment>
<reference evidence="6 7" key="1">
    <citation type="submission" date="2014-04" db="EMBL/GenBank/DDBJ databases">
        <authorList>
            <consortium name="DOE Joint Genome Institute"/>
            <person name="Kuo A."/>
            <person name="Gay G."/>
            <person name="Dore J."/>
            <person name="Kohler A."/>
            <person name="Nagy L.G."/>
            <person name="Floudas D."/>
            <person name="Copeland A."/>
            <person name="Barry K.W."/>
            <person name="Cichocki N."/>
            <person name="Veneault-Fourrey C."/>
            <person name="LaButti K."/>
            <person name="Lindquist E.A."/>
            <person name="Lipzen A."/>
            <person name="Lundell T."/>
            <person name="Morin E."/>
            <person name="Murat C."/>
            <person name="Sun H."/>
            <person name="Tunlid A."/>
            <person name="Henrissat B."/>
            <person name="Grigoriev I.V."/>
            <person name="Hibbett D.S."/>
            <person name="Martin F."/>
            <person name="Nordberg H.P."/>
            <person name="Cantor M.N."/>
            <person name="Hua S.X."/>
        </authorList>
    </citation>
    <scope>NUCLEOTIDE SEQUENCE [LARGE SCALE GENOMIC DNA]</scope>
    <source>
        <strain evidence="7">h7</strain>
    </source>
</reference>
<evidence type="ECO:0000313" key="7">
    <source>
        <dbReference type="Proteomes" id="UP000053424"/>
    </source>
</evidence>
<feature type="transmembrane region" description="Helical" evidence="5">
    <location>
        <begin position="240"/>
        <end position="261"/>
    </location>
</feature>
<dbReference type="PIRSF" id="PIRSF006060">
    <property type="entry name" value="AA_transporter"/>
    <property type="match status" value="1"/>
</dbReference>
<dbReference type="PANTHER" id="PTHR11785">
    <property type="entry name" value="AMINO ACID TRANSPORTER"/>
    <property type="match status" value="1"/>
</dbReference>
<dbReference type="PANTHER" id="PTHR11785:SF498">
    <property type="entry name" value="HIGH-AFFINITY METHIONINE PERMEASE"/>
    <property type="match status" value="1"/>
</dbReference>
<evidence type="ECO:0000256" key="1">
    <source>
        <dbReference type="ARBA" id="ARBA00004141"/>
    </source>
</evidence>
<protein>
    <recommendedName>
        <fullName evidence="8">Amino acid permease/ SLC12A domain-containing protein</fullName>
    </recommendedName>
</protein>
<name>A0A0C2XXN8_HEBCY</name>
<evidence type="ECO:0000313" key="6">
    <source>
        <dbReference type="EMBL" id="KIM42438.1"/>
    </source>
</evidence>
<evidence type="ECO:0000256" key="3">
    <source>
        <dbReference type="ARBA" id="ARBA00022989"/>
    </source>
</evidence>
<accession>A0A0C2XXN8</accession>
<dbReference type="Proteomes" id="UP000053424">
    <property type="component" value="Unassembled WGS sequence"/>
</dbReference>
<sequence>MGTATANSVVFSEYLLHSLSIEPTWFHTRLVAFSCLSFICLVHGTLLKWGVRLQNSLGLFKLVVLALVSMSGLLCLAGFKHVQVREGYEKPDNFSWYNFWEGSGTGANAFVSGLYNVIWSFIGYSNANYALSEVRDPVRTIKRAAPLAMFSVTAVYLFINVAYFSVVSKTDILESRQIVAALYFRNLFGPATEKALSSFIALSTLGNLLAGQFSQGRVIQELGREGILPYSSIFASSRPFNAPFAGLLAQYLVSCTFLFAVPPGDAYLFLISLSSYSLSLVNAAVSFGLLLLYTRCYRTWDWDPPFRAPKAIVILFFLSNLFLVLVPFFPPASGSGTYRKLPYWSHSVGGFAVALLGVLYWYVWSVWLPRSKGYTLEREWILQNDGISRYAFRKIPVTTPTQ</sequence>
<dbReference type="GO" id="GO:0015179">
    <property type="term" value="F:L-amino acid transmembrane transporter activity"/>
    <property type="evidence" value="ECO:0007669"/>
    <property type="project" value="TreeGrafter"/>
</dbReference>
<dbReference type="OrthoDB" id="5982228at2759"/>